<dbReference type="AlphaFoldDB" id="A0A926EMQ5"/>
<protein>
    <recommendedName>
        <fullName evidence="3">DUF4932 domain-containing protein</fullName>
    </recommendedName>
</protein>
<dbReference type="RefSeq" id="WP_249333574.1">
    <property type="nucleotide sequence ID" value="NZ_JACRSY010000030.1"/>
</dbReference>
<gene>
    <name evidence="1" type="ORF">H8718_15270</name>
</gene>
<proteinExistence type="predicted"/>
<dbReference type="Proteomes" id="UP000655830">
    <property type="component" value="Unassembled WGS sequence"/>
</dbReference>
<sequence length="301" mass="35425">MDLPILYAWHKDIVFHVLTHMKVDNASNIFNEVYVQEIRQEKKRLGITDDLIGHIEALTDYYIKNFERLSIINFIPFITNSFEELTQTIVNWGSFTEADKGNFINNFIAILEKERVFYHAYWHQKDNMLKYRKDIVEKNLNDRLMLFKCLFDYYKQCKHMKVEVLLSYSMGQNGRGSCNQNSQLVALPFPFDENNEEDTFFMALHELTHPCTDNLVGEGKDISMKDGSHALTENIVMIADYEIIKEVNPILVESYFKWICNKSGNPTVQLDEDMFYNVFVIPAQIKEGLKERIREIVQFLN</sequence>
<evidence type="ECO:0000313" key="1">
    <source>
        <dbReference type="EMBL" id="MBC8580878.1"/>
    </source>
</evidence>
<name>A0A926EMQ5_9FIRM</name>
<accession>A0A926EMQ5</accession>
<evidence type="ECO:0008006" key="3">
    <source>
        <dbReference type="Google" id="ProtNLM"/>
    </source>
</evidence>
<dbReference type="EMBL" id="JACRSY010000030">
    <property type="protein sequence ID" value="MBC8580878.1"/>
    <property type="molecule type" value="Genomic_DNA"/>
</dbReference>
<keyword evidence="2" id="KW-1185">Reference proteome</keyword>
<reference evidence="1" key="1">
    <citation type="submission" date="2020-08" db="EMBL/GenBank/DDBJ databases">
        <title>Genome public.</title>
        <authorList>
            <person name="Liu C."/>
            <person name="Sun Q."/>
        </authorList>
    </citation>
    <scope>NUCLEOTIDE SEQUENCE</scope>
    <source>
        <strain evidence="1">NSJ-12</strain>
    </source>
</reference>
<organism evidence="1 2">
    <name type="scientific">Zhenhengia yiwuensis</name>
    <dbReference type="NCBI Taxonomy" id="2763666"/>
    <lineage>
        <taxon>Bacteria</taxon>
        <taxon>Bacillati</taxon>
        <taxon>Bacillota</taxon>
        <taxon>Clostridia</taxon>
        <taxon>Lachnospirales</taxon>
        <taxon>Lachnospiraceae</taxon>
        <taxon>Zhenhengia</taxon>
    </lineage>
</organism>
<evidence type="ECO:0000313" key="2">
    <source>
        <dbReference type="Proteomes" id="UP000655830"/>
    </source>
</evidence>
<comment type="caution">
    <text evidence="1">The sequence shown here is derived from an EMBL/GenBank/DDBJ whole genome shotgun (WGS) entry which is preliminary data.</text>
</comment>